<protein>
    <submittedName>
        <fullName evidence="3">Putative RNA-directed DNA polymerase from transposon BS</fullName>
    </submittedName>
</protein>
<dbReference type="GO" id="GO:0003964">
    <property type="term" value="F:RNA-directed DNA polymerase activity"/>
    <property type="evidence" value="ECO:0007669"/>
    <property type="project" value="UniProtKB-KW"/>
</dbReference>
<dbReference type="SUPFAM" id="SSF56672">
    <property type="entry name" value="DNA/RNA polymerases"/>
    <property type="match status" value="1"/>
</dbReference>
<dbReference type="Pfam" id="PF00078">
    <property type="entry name" value="RVT_1"/>
    <property type="match status" value="1"/>
</dbReference>
<feature type="domain" description="Reverse transcriptase" evidence="1">
    <location>
        <begin position="453"/>
        <end position="739"/>
    </location>
</feature>
<dbReference type="InterPro" id="IPR012337">
    <property type="entry name" value="RNaseH-like_sf"/>
</dbReference>
<dbReference type="SUPFAM" id="SSF53098">
    <property type="entry name" value="Ribonuclease H-like"/>
    <property type="match status" value="1"/>
</dbReference>
<evidence type="ECO:0000313" key="3">
    <source>
        <dbReference type="EMBL" id="KAF0291616.1"/>
    </source>
</evidence>
<dbReference type="GO" id="GO:0004523">
    <property type="term" value="F:RNA-DNA hybrid ribonuclease activity"/>
    <property type="evidence" value="ECO:0007669"/>
    <property type="project" value="InterPro"/>
</dbReference>
<dbReference type="CDD" id="cd09276">
    <property type="entry name" value="Rnase_HI_RT_non_LTR"/>
    <property type="match status" value="1"/>
</dbReference>
<evidence type="ECO:0000259" key="2">
    <source>
        <dbReference type="PROSITE" id="PS50879"/>
    </source>
</evidence>
<feature type="domain" description="RNase H type-1" evidence="2">
    <location>
        <begin position="949"/>
        <end position="1096"/>
    </location>
</feature>
<keyword evidence="4" id="KW-1185">Reference proteome</keyword>
<dbReference type="CDD" id="cd01650">
    <property type="entry name" value="RT_nLTR_like"/>
    <property type="match status" value="1"/>
</dbReference>
<dbReference type="InterPro" id="IPR043502">
    <property type="entry name" value="DNA/RNA_pol_sf"/>
</dbReference>
<dbReference type="InterPro" id="IPR000477">
    <property type="entry name" value="RT_dom"/>
</dbReference>
<keyword evidence="3" id="KW-0695">RNA-directed DNA polymerase</keyword>
<comment type="caution">
    <text evidence="3">The sequence shown here is derived from an EMBL/GenBank/DDBJ whole genome shotgun (WGS) entry which is preliminary data.</text>
</comment>
<dbReference type="InterPro" id="IPR052560">
    <property type="entry name" value="RdDP_mobile_element"/>
</dbReference>
<dbReference type="PROSITE" id="PS50878">
    <property type="entry name" value="RT_POL"/>
    <property type="match status" value="1"/>
</dbReference>
<proteinExistence type="predicted"/>
<dbReference type="PANTHER" id="PTHR36688:SF2">
    <property type="entry name" value="ENDONUCLEASE_EXONUCLEASE_PHOSPHATASE DOMAIN-CONTAINING PROTEIN"/>
    <property type="match status" value="1"/>
</dbReference>
<sequence>MGPLEPPVVVRRTRGRAAGGGVVKGGDVALYLRAGLQFAALTCPLLHPNDDSTEVCGVPLLGDRPLTIINLYRPPIRATDLDTRMDNFDPSALPADNHTLLVGDFNAHCPMWDHGCDAADAVGARVAAWLGSVGWTTLNSGEPTHVSYRNGSQTAPDLIACSDDLARRATWHLVPDLGSDHLPMVAQVATSNHGSRCIRKPRWSFKKADWAAFQAECEAAFEEAEPSLSTQELSTLFVSVLHQASVHHIPRGARADPKLWALDPELRETIAERREARRLLRRDDPPSKARWVEAKRRAASVERRVTQAHFRDFVGTTLNKPASLGKVAKILKKWEGAPDDHRPGEAMEDGDRLLVTDAQKASAFNRTYAHVSRQVRDPKLDRAAQRAARQHSRCAACEDTRTGCCGAFSMEELVSQLRRCQLRKSPGPDELSAEHLKHLGPIARGALLRLINLSWLEGVVPQEWRRAVIVPIPKSGKDKRKIASYRPIALTSHIAKLMERLVLARLTFITDQLKTIPPEQVGFREKRSVEDNLGRLIQEVQDGWNRPRSRRLHTPDGQPAQKFVLLAFDFSRAYDTVDHRLLRARLLDQGLPRGFVRWVWQFLRDRRACVKLNGTRSSERIYRAGLPQGSVLAPTLFLLWSAPLVASLRSVPGVSPFMYADDTAALCAGNDITTAKRRAQRAADALVHWARQSKMLVAGEKTQLLVLSQSAADAADCAIKVDGKLVPAADRLKLLGVTLDRLLHFGAHCRSLHSRVRPRTQQLRKLTGRSWGLEERQLRAVASGYVGGALLHAAAAWLPATPQSHVELLEREMREAARTITGCPLSTPAHAVMAEAGLMPVAARRDVLAAKLLARAHALPEGDPLRAVAEGGPPSRLKTVTGWRGVGHDTWRAAGIVLPIEPLLPARAPPWEVAACPHVTFSLDIGALRRDAPPDELHQAAQRHLASLPQQAIWVWTDGSADAGVRSGGAGAFVEWPDGVTDELRVPAGQLCSSFRAEMVALRVALNHLRDHPHQPSAPITICSDSQSALATLREGPASQKTLLGAAIWTELAALAGNERADQIAKEAAALPQAAVPVDVATANRAAVRLARDRTIAAWPEGWYRTLMGNRLPPPAATGDRSSAVDVHQLRAGHWSGSRQYLHRIGRNPSDDCRQCPDTDCAAGLCTVCREEADTPRHFFFRCPALMGWRLRSASDRAPA</sequence>
<dbReference type="Gene3D" id="3.30.420.10">
    <property type="entry name" value="Ribonuclease H-like superfamily/Ribonuclease H"/>
    <property type="match status" value="1"/>
</dbReference>
<dbReference type="InterPro" id="IPR036397">
    <property type="entry name" value="RNaseH_sf"/>
</dbReference>
<dbReference type="AlphaFoldDB" id="A0A6A4VAS4"/>
<dbReference type="InterPro" id="IPR036691">
    <property type="entry name" value="Endo/exonu/phosph_ase_sf"/>
</dbReference>
<dbReference type="SUPFAM" id="SSF56219">
    <property type="entry name" value="DNase I-like"/>
    <property type="match status" value="1"/>
</dbReference>
<keyword evidence="3" id="KW-0548">Nucleotidyltransferase</keyword>
<dbReference type="GO" id="GO:0042575">
    <property type="term" value="C:DNA polymerase complex"/>
    <property type="evidence" value="ECO:0007669"/>
    <property type="project" value="UniProtKB-ARBA"/>
</dbReference>
<reference evidence="3 4" key="1">
    <citation type="submission" date="2019-07" db="EMBL/GenBank/DDBJ databases">
        <title>Draft genome assembly of a fouling barnacle, Amphibalanus amphitrite (Darwin, 1854): The first reference genome for Thecostraca.</title>
        <authorList>
            <person name="Kim W."/>
        </authorList>
    </citation>
    <scope>NUCLEOTIDE SEQUENCE [LARGE SCALE GENOMIC DNA]</scope>
    <source>
        <strain evidence="3">SNU_AA5</strain>
        <tissue evidence="3">Soma without cirri and trophi</tissue>
    </source>
</reference>
<dbReference type="GO" id="GO:0003676">
    <property type="term" value="F:nucleic acid binding"/>
    <property type="evidence" value="ECO:0007669"/>
    <property type="project" value="InterPro"/>
</dbReference>
<organism evidence="3 4">
    <name type="scientific">Amphibalanus amphitrite</name>
    <name type="common">Striped barnacle</name>
    <name type="synonym">Balanus amphitrite</name>
    <dbReference type="NCBI Taxonomy" id="1232801"/>
    <lineage>
        <taxon>Eukaryota</taxon>
        <taxon>Metazoa</taxon>
        <taxon>Ecdysozoa</taxon>
        <taxon>Arthropoda</taxon>
        <taxon>Crustacea</taxon>
        <taxon>Multicrustacea</taxon>
        <taxon>Cirripedia</taxon>
        <taxon>Thoracica</taxon>
        <taxon>Thoracicalcarea</taxon>
        <taxon>Balanomorpha</taxon>
        <taxon>Balanoidea</taxon>
        <taxon>Balanidae</taxon>
        <taxon>Amphibalaninae</taxon>
        <taxon>Amphibalanus</taxon>
    </lineage>
</organism>
<dbReference type="Proteomes" id="UP000440578">
    <property type="component" value="Unassembled WGS sequence"/>
</dbReference>
<dbReference type="OrthoDB" id="10065625at2759"/>
<keyword evidence="3" id="KW-0808">Transferase</keyword>
<accession>A0A6A4VAS4</accession>
<dbReference type="PROSITE" id="PS50879">
    <property type="entry name" value="RNASE_H_1"/>
    <property type="match status" value="1"/>
</dbReference>
<dbReference type="InterPro" id="IPR002156">
    <property type="entry name" value="RNaseH_domain"/>
</dbReference>
<evidence type="ECO:0000259" key="1">
    <source>
        <dbReference type="PROSITE" id="PS50878"/>
    </source>
</evidence>
<dbReference type="PANTHER" id="PTHR36688">
    <property type="entry name" value="ENDO/EXONUCLEASE/PHOSPHATASE DOMAIN-CONTAINING PROTEIN"/>
    <property type="match status" value="1"/>
</dbReference>
<name>A0A6A4VAS4_AMPAM</name>
<dbReference type="Pfam" id="PF14529">
    <property type="entry name" value="Exo_endo_phos_2"/>
    <property type="match status" value="1"/>
</dbReference>
<dbReference type="EMBL" id="VIIS01001865">
    <property type="protein sequence ID" value="KAF0291616.1"/>
    <property type="molecule type" value="Genomic_DNA"/>
</dbReference>
<dbReference type="Gene3D" id="3.60.10.10">
    <property type="entry name" value="Endonuclease/exonuclease/phosphatase"/>
    <property type="match status" value="1"/>
</dbReference>
<evidence type="ECO:0000313" key="4">
    <source>
        <dbReference type="Proteomes" id="UP000440578"/>
    </source>
</evidence>
<gene>
    <name evidence="3" type="primary">RTase_16</name>
    <name evidence="3" type="ORF">FJT64_010290</name>
</gene>
<dbReference type="InterPro" id="IPR005135">
    <property type="entry name" value="Endo/exonuclease/phosphatase"/>
</dbReference>